<comment type="caution">
    <text evidence="3">The sequence shown here is derived from an EMBL/GenBank/DDBJ whole genome shotgun (WGS) entry which is preliminary data.</text>
</comment>
<dbReference type="InterPro" id="IPR037401">
    <property type="entry name" value="SnoaL-like"/>
</dbReference>
<dbReference type="Proteomes" id="UP000663882">
    <property type="component" value="Unassembled WGS sequence"/>
</dbReference>
<gene>
    <name evidence="7" type="ORF">FNK824_LOCUS31662</name>
    <name evidence="6" type="ORF">JBS370_LOCUS23826</name>
    <name evidence="5" type="ORF">OTI717_LOCUS21508</name>
    <name evidence="2" type="ORF">RFH988_LOCUS23900</name>
    <name evidence="4" type="ORF">SEV965_LOCUS27360</name>
    <name evidence="3" type="ORF">ZHD862_LOCUS26717</name>
</gene>
<dbReference type="SUPFAM" id="SSF54427">
    <property type="entry name" value="NTF2-like"/>
    <property type="match status" value="1"/>
</dbReference>
<protein>
    <recommendedName>
        <fullName evidence="1">SnoaL-like domain-containing protein</fullName>
    </recommendedName>
</protein>
<dbReference type="AlphaFoldDB" id="A0A815BVB8"/>
<dbReference type="Proteomes" id="UP000663874">
    <property type="component" value="Unassembled WGS sequence"/>
</dbReference>
<proteinExistence type="predicted"/>
<evidence type="ECO:0000313" key="2">
    <source>
        <dbReference type="EMBL" id="CAF1188176.1"/>
    </source>
</evidence>
<dbReference type="Pfam" id="PF12680">
    <property type="entry name" value="SnoaL_2"/>
    <property type="match status" value="1"/>
</dbReference>
<name>A0A815BVB8_9BILA</name>
<accession>A0A815BVB8</accession>
<evidence type="ECO:0000313" key="6">
    <source>
        <dbReference type="EMBL" id="CAF3956281.1"/>
    </source>
</evidence>
<evidence type="ECO:0000259" key="1">
    <source>
        <dbReference type="Pfam" id="PF12680"/>
    </source>
</evidence>
<dbReference type="EMBL" id="CAJNOO010001694">
    <property type="protein sequence ID" value="CAF1188176.1"/>
    <property type="molecule type" value="Genomic_DNA"/>
</dbReference>
<dbReference type="EMBL" id="CAJNOT010002033">
    <property type="protein sequence ID" value="CAF1276879.1"/>
    <property type="molecule type" value="Genomic_DNA"/>
</dbReference>
<dbReference type="EMBL" id="CAJOAX010003495">
    <property type="protein sequence ID" value="CAF3857424.1"/>
    <property type="molecule type" value="Genomic_DNA"/>
</dbReference>
<evidence type="ECO:0000313" key="3">
    <source>
        <dbReference type="EMBL" id="CAF1276879.1"/>
    </source>
</evidence>
<dbReference type="EMBL" id="CAJOBD010003581">
    <property type="protein sequence ID" value="CAF3956281.1"/>
    <property type="molecule type" value="Genomic_DNA"/>
</dbReference>
<feature type="domain" description="SnoaL-like" evidence="1">
    <location>
        <begin position="13"/>
        <end position="86"/>
    </location>
</feature>
<dbReference type="PANTHER" id="PTHR31664:SF8">
    <property type="entry name" value="DUF4440 DOMAIN-CONTAINING PROTEIN"/>
    <property type="match status" value="1"/>
</dbReference>
<dbReference type="Proteomes" id="UP000663864">
    <property type="component" value="Unassembled WGS sequence"/>
</dbReference>
<dbReference type="EMBL" id="CAJOBE010010378">
    <property type="protein sequence ID" value="CAF4106961.1"/>
    <property type="molecule type" value="Genomic_DNA"/>
</dbReference>
<evidence type="ECO:0000313" key="8">
    <source>
        <dbReference type="Proteomes" id="UP000663864"/>
    </source>
</evidence>
<reference evidence="3" key="1">
    <citation type="submission" date="2021-02" db="EMBL/GenBank/DDBJ databases">
        <authorList>
            <person name="Nowell W R."/>
        </authorList>
    </citation>
    <scope>NUCLEOTIDE SEQUENCE</scope>
</reference>
<evidence type="ECO:0000313" key="4">
    <source>
        <dbReference type="EMBL" id="CAF1321993.1"/>
    </source>
</evidence>
<dbReference type="Proteomes" id="UP000663823">
    <property type="component" value="Unassembled WGS sequence"/>
</dbReference>
<dbReference type="EMBL" id="CAJNOU010002441">
    <property type="protein sequence ID" value="CAF1321993.1"/>
    <property type="molecule type" value="Genomic_DNA"/>
</dbReference>
<evidence type="ECO:0000313" key="5">
    <source>
        <dbReference type="EMBL" id="CAF3857424.1"/>
    </source>
</evidence>
<evidence type="ECO:0000313" key="7">
    <source>
        <dbReference type="EMBL" id="CAF4106961.1"/>
    </source>
</evidence>
<dbReference type="Proteomes" id="UP000663836">
    <property type="component" value="Unassembled WGS sequence"/>
</dbReference>
<dbReference type="Proteomes" id="UP000663889">
    <property type="component" value="Unassembled WGS sequence"/>
</dbReference>
<dbReference type="PANTHER" id="PTHR31664">
    <property type="entry name" value="PROTEIN CBG16427"/>
    <property type="match status" value="1"/>
</dbReference>
<organism evidence="3 8">
    <name type="scientific">Rotaria sordida</name>
    <dbReference type="NCBI Taxonomy" id="392033"/>
    <lineage>
        <taxon>Eukaryota</taxon>
        <taxon>Metazoa</taxon>
        <taxon>Spiralia</taxon>
        <taxon>Gnathifera</taxon>
        <taxon>Rotifera</taxon>
        <taxon>Eurotatoria</taxon>
        <taxon>Bdelloidea</taxon>
        <taxon>Philodinida</taxon>
        <taxon>Philodinidae</taxon>
        <taxon>Rotaria</taxon>
    </lineage>
</organism>
<dbReference type="OrthoDB" id="9995382at2759"/>
<dbReference type="Gene3D" id="3.10.450.50">
    <property type="match status" value="1"/>
</dbReference>
<sequence>MSTSFHTIDAANRRFEELFNAGKLDELVNLYTSEGKLLPPDKNKYEGREQIKKFWQAARDAGVDNLRLTTGTVLEAGNDRLIETSSYQHSLDKGNYQVIWKRTSEGKNQWQLDIDIFN</sequence>
<dbReference type="InterPro" id="IPR032710">
    <property type="entry name" value="NTF2-like_dom_sf"/>
</dbReference>